<dbReference type="Proteomes" id="UP000290131">
    <property type="component" value="Segment"/>
</dbReference>
<dbReference type="EMBL" id="MK301608">
    <property type="protein sequence ID" value="AZU99655.1"/>
    <property type="molecule type" value="Genomic_DNA"/>
</dbReference>
<dbReference type="SUPFAM" id="SSF53756">
    <property type="entry name" value="UDP-Glycosyltransferase/glycogen phosphorylase"/>
    <property type="match status" value="1"/>
</dbReference>
<proteinExistence type="predicted"/>
<dbReference type="InterPro" id="IPR002201">
    <property type="entry name" value="Glyco_trans_9"/>
</dbReference>
<evidence type="ECO:0000313" key="1">
    <source>
        <dbReference type="EMBL" id="AZU99655.1"/>
    </source>
</evidence>
<protein>
    <submittedName>
        <fullName evidence="1">Uncharacterized protein</fullName>
    </submittedName>
</protein>
<accession>A0A3T0IIJ9</accession>
<dbReference type="Gene3D" id="3.40.50.2000">
    <property type="entry name" value="Glycogen Phosphorylase B"/>
    <property type="match status" value="1"/>
</dbReference>
<organism evidence="1">
    <name type="scientific">Vibrio virus vB_VspP_SBP1</name>
    <dbReference type="NCBI Taxonomy" id="2500581"/>
    <lineage>
        <taxon>Viruses</taxon>
        <taxon>Duplodnaviria</taxon>
        <taxon>Heunggongvirae</taxon>
        <taxon>Uroviricota</taxon>
        <taxon>Caudoviricetes</taxon>
        <taxon>Schitoviridae</taxon>
        <taxon>Electravirus</taxon>
        <taxon>Electravirus Sbp1</taxon>
    </lineage>
</organism>
<dbReference type="Pfam" id="PF01075">
    <property type="entry name" value="Glyco_transf_9"/>
    <property type="match status" value="1"/>
</dbReference>
<gene>
    <name evidence="1" type="ORF">SBP1_gp063</name>
</gene>
<dbReference type="GO" id="GO:0016757">
    <property type="term" value="F:glycosyltransferase activity"/>
    <property type="evidence" value="ECO:0007669"/>
    <property type="project" value="InterPro"/>
</dbReference>
<keyword evidence="2" id="KW-1185">Reference proteome</keyword>
<evidence type="ECO:0000313" key="2">
    <source>
        <dbReference type="Proteomes" id="UP000290131"/>
    </source>
</evidence>
<reference evidence="1" key="1">
    <citation type="submission" date="2018-12" db="EMBL/GenBank/DDBJ databases">
        <title>Characterization of a N4-like bacteriophage infecting a coral-derived Vibrio strain.</title>
        <authorList>
            <person name="Huang S."/>
        </authorList>
    </citation>
    <scope>NUCLEOTIDE SEQUENCE [LARGE SCALE GENOMIC DNA]</scope>
</reference>
<name>A0A3T0IIJ9_9CAUD</name>
<sequence>MKKLAVIIDGGLGRVLCAIPALKELNKKHELIVLTGGWEFAYTGSGLNVLALGTPNLQDKLEGFEVVKPEPYWNLDYRAGKLNLVEAFLTELGLTVPKGDNLPYSPDLRHIPASIHSDRPILMLQPHGSGGEADSRSMTRKEVLEVVEKYHKEYAIFILGTDVDFGFDTEVCQQIKEIAEPVFIRYVQIADMVVSCDTAALHIAAAMGKPQVAYLASTSGVKYYKKLSTITRKGFEGMRVNPRL</sequence>